<dbReference type="Pfam" id="PF20901">
    <property type="entry name" value="Sf6_terminase"/>
    <property type="match status" value="1"/>
</dbReference>
<dbReference type="AlphaFoldDB" id="A0A1M5C4C3"/>
<accession>A0A1M5C4C3</accession>
<reference evidence="2" key="1">
    <citation type="submission" date="2016-11" db="EMBL/GenBank/DDBJ databases">
        <authorList>
            <person name="Varghese N."/>
            <person name="Submissions S."/>
        </authorList>
    </citation>
    <scope>NUCLEOTIDE SEQUENCE [LARGE SCALE GENOMIC DNA]</scope>
    <source>
        <strain evidence="2">DSM 27370</strain>
    </source>
</reference>
<dbReference type="Gene3D" id="1.10.10.60">
    <property type="entry name" value="Homeodomain-like"/>
    <property type="match status" value="1"/>
</dbReference>
<dbReference type="STRING" id="1346286.SAMN05444362_10725"/>
<name>A0A1M5C4C3_9BACT</name>
<dbReference type="OrthoDB" id="1085895at2"/>
<keyword evidence="2" id="KW-1185">Reference proteome</keyword>
<dbReference type="EMBL" id="FQUC01000007">
    <property type="protein sequence ID" value="SHF49545.1"/>
    <property type="molecule type" value="Genomic_DNA"/>
</dbReference>
<organism evidence="1 2">
    <name type="scientific">Dysgonomonas macrotermitis</name>
    <dbReference type="NCBI Taxonomy" id="1346286"/>
    <lineage>
        <taxon>Bacteria</taxon>
        <taxon>Pseudomonadati</taxon>
        <taxon>Bacteroidota</taxon>
        <taxon>Bacteroidia</taxon>
        <taxon>Bacteroidales</taxon>
        <taxon>Dysgonomonadaceae</taxon>
        <taxon>Dysgonomonas</taxon>
    </lineage>
</organism>
<dbReference type="Proteomes" id="UP000184480">
    <property type="component" value="Unassembled WGS sequence"/>
</dbReference>
<protein>
    <submittedName>
        <fullName evidence="1">Helix-turn-helix of insertion element transposase</fullName>
    </submittedName>
</protein>
<proteinExistence type="predicted"/>
<gene>
    <name evidence="1" type="ORF">SAMN05444362_10725</name>
</gene>
<evidence type="ECO:0000313" key="2">
    <source>
        <dbReference type="Proteomes" id="UP000184480"/>
    </source>
</evidence>
<dbReference type="RefSeq" id="WP_062179272.1">
    <property type="nucleotide sequence ID" value="NZ_BBXL01000007.1"/>
</dbReference>
<dbReference type="InterPro" id="IPR048683">
    <property type="entry name" value="Sf6_terminase"/>
</dbReference>
<sequence>MAKYNQKIVNSICELISKDSYTIAEICQAVNISERTYYEWQSKNADFAEAIKKAQDKLTQDLLIECKRSLVKLIKGYTIQEKKTVTADTGRKDENDKPIVKVKEHSVVEKYYPPSLGAIIHFQTNRDPDNWKNRQENKLSGEVGIKSNLENLSDEDLQNIIDGKTE</sequence>
<evidence type="ECO:0000313" key="1">
    <source>
        <dbReference type="EMBL" id="SHF49545.1"/>
    </source>
</evidence>